<evidence type="ECO:0000313" key="1">
    <source>
        <dbReference type="EMBL" id="GFY53599.1"/>
    </source>
</evidence>
<reference evidence="1" key="1">
    <citation type="submission" date="2020-08" db="EMBL/GenBank/DDBJ databases">
        <title>Multicomponent nature underlies the extraordinary mechanical properties of spider dragline silk.</title>
        <authorList>
            <person name="Kono N."/>
            <person name="Nakamura H."/>
            <person name="Mori M."/>
            <person name="Yoshida Y."/>
            <person name="Ohtoshi R."/>
            <person name="Malay A.D."/>
            <person name="Moran D.A.P."/>
            <person name="Tomita M."/>
            <person name="Numata K."/>
            <person name="Arakawa K."/>
        </authorList>
    </citation>
    <scope>NUCLEOTIDE SEQUENCE</scope>
</reference>
<dbReference type="Proteomes" id="UP000886998">
    <property type="component" value="Unassembled WGS sequence"/>
</dbReference>
<organism evidence="1 2">
    <name type="scientific">Trichonephila inaurata madagascariensis</name>
    <dbReference type="NCBI Taxonomy" id="2747483"/>
    <lineage>
        <taxon>Eukaryota</taxon>
        <taxon>Metazoa</taxon>
        <taxon>Ecdysozoa</taxon>
        <taxon>Arthropoda</taxon>
        <taxon>Chelicerata</taxon>
        <taxon>Arachnida</taxon>
        <taxon>Araneae</taxon>
        <taxon>Araneomorphae</taxon>
        <taxon>Entelegynae</taxon>
        <taxon>Araneoidea</taxon>
        <taxon>Nephilidae</taxon>
        <taxon>Trichonephila</taxon>
        <taxon>Trichonephila inaurata</taxon>
    </lineage>
</organism>
<name>A0A8X7C5Y1_9ARAC</name>
<comment type="caution">
    <text evidence="1">The sequence shown here is derived from an EMBL/GenBank/DDBJ whole genome shotgun (WGS) entry which is preliminary data.</text>
</comment>
<proteinExistence type="predicted"/>
<dbReference type="EMBL" id="BMAV01009393">
    <property type="protein sequence ID" value="GFY53599.1"/>
    <property type="molecule type" value="Genomic_DNA"/>
</dbReference>
<evidence type="ECO:0000313" key="2">
    <source>
        <dbReference type="Proteomes" id="UP000886998"/>
    </source>
</evidence>
<keyword evidence="2" id="KW-1185">Reference proteome</keyword>
<gene>
    <name evidence="1" type="ORF">TNIN_406261</name>
</gene>
<protein>
    <submittedName>
        <fullName evidence="1">Uncharacterized protein</fullName>
    </submittedName>
</protein>
<accession>A0A8X7C5Y1</accession>
<dbReference type="AlphaFoldDB" id="A0A8X7C5Y1"/>
<sequence>MGRTLQSCWLLVPDLNTSTGCFKVTNADWSKSQTSEDSFSKDDTCIDYTGISEVPENSIGHHFLPFLSTSYVPLI</sequence>